<evidence type="ECO:0000256" key="7">
    <source>
        <dbReference type="ARBA" id="ARBA00022801"/>
    </source>
</evidence>
<evidence type="ECO:0000256" key="1">
    <source>
        <dbReference type="ARBA" id="ARBA00001946"/>
    </source>
</evidence>
<evidence type="ECO:0000313" key="11">
    <source>
        <dbReference type="EMBL" id="KKN35401.1"/>
    </source>
</evidence>
<dbReference type="Gene3D" id="3.40.50.1000">
    <property type="entry name" value="HAD superfamily/HAD-like"/>
    <property type="match status" value="1"/>
</dbReference>
<evidence type="ECO:0000256" key="9">
    <source>
        <dbReference type="ARBA" id="ARBA00023299"/>
    </source>
</evidence>
<dbReference type="NCBIfam" id="TIGR00338">
    <property type="entry name" value="serB"/>
    <property type="match status" value="1"/>
</dbReference>
<evidence type="ECO:0000256" key="2">
    <source>
        <dbReference type="ARBA" id="ARBA00005135"/>
    </source>
</evidence>
<comment type="pathway">
    <text evidence="2">Amino-acid biosynthesis; L-serine biosynthesis; L-serine from 3-phospho-D-glycerate: step 3/3.</text>
</comment>
<dbReference type="CDD" id="cd07500">
    <property type="entry name" value="HAD_PSP"/>
    <property type="match status" value="1"/>
</dbReference>
<dbReference type="SFLD" id="SFLDG01137">
    <property type="entry name" value="C1.6.1:_Phosphoserine_Phosphat"/>
    <property type="match status" value="1"/>
</dbReference>
<keyword evidence="5" id="KW-0028">Amino-acid biosynthesis</keyword>
<dbReference type="InterPro" id="IPR023214">
    <property type="entry name" value="HAD_sf"/>
</dbReference>
<dbReference type="SUPFAM" id="SSF56784">
    <property type="entry name" value="HAD-like"/>
    <property type="match status" value="1"/>
</dbReference>
<accession>A0A0F9SEI1</accession>
<keyword evidence="7" id="KW-0378">Hydrolase</keyword>
<dbReference type="InterPro" id="IPR050582">
    <property type="entry name" value="HAD-like_SerB"/>
</dbReference>
<keyword evidence="6" id="KW-0479">Metal-binding</keyword>
<dbReference type="UniPathway" id="UPA00135">
    <property type="reaction ID" value="UER00198"/>
</dbReference>
<evidence type="ECO:0000256" key="4">
    <source>
        <dbReference type="ARBA" id="ARBA00012640"/>
    </source>
</evidence>
<protein>
    <recommendedName>
        <fullName evidence="4">phosphoserine phosphatase</fullName>
        <ecNumber evidence="4">3.1.3.3</ecNumber>
    </recommendedName>
    <alternativeName>
        <fullName evidence="10">O-phosphoserine phosphohydrolase</fullName>
    </alternativeName>
</protein>
<dbReference type="GO" id="GO:0000287">
    <property type="term" value="F:magnesium ion binding"/>
    <property type="evidence" value="ECO:0007669"/>
    <property type="project" value="TreeGrafter"/>
</dbReference>
<dbReference type="GO" id="GO:0036424">
    <property type="term" value="F:L-phosphoserine phosphatase activity"/>
    <property type="evidence" value="ECO:0007669"/>
    <property type="project" value="InterPro"/>
</dbReference>
<gene>
    <name evidence="11" type="ORF">LCGC14_0783980</name>
</gene>
<evidence type="ECO:0000256" key="6">
    <source>
        <dbReference type="ARBA" id="ARBA00022723"/>
    </source>
</evidence>
<dbReference type="Pfam" id="PF00702">
    <property type="entry name" value="Hydrolase"/>
    <property type="match status" value="1"/>
</dbReference>
<dbReference type="InterPro" id="IPR004469">
    <property type="entry name" value="PSP"/>
</dbReference>
<evidence type="ECO:0000256" key="10">
    <source>
        <dbReference type="ARBA" id="ARBA00031693"/>
    </source>
</evidence>
<reference evidence="11" key="1">
    <citation type="journal article" date="2015" name="Nature">
        <title>Complex archaea that bridge the gap between prokaryotes and eukaryotes.</title>
        <authorList>
            <person name="Spang A."/>
            <person name="Saw J.H."/>
            <person name="Jorgensen S.L."/>
            <person name="Zaremba-Niedzwiedzka K."/>
            <person name="Martijn J."/>
            <person name="Lind A.E."/>
            <person name="van Eijk R."/>
            <person name="Schleper C."/>
            <person name="Guy L."/>
            <person name="Ettema T.J."/>
        </authorList>
    </citation>
    <scope>NUCLEOTIDE SEQUENCE</scope>
</reference>
<comment type="similarity">
    <text evidence="3">Belongs to the HAD-like hydrolase superfamily. SerB family.</text>
</comment>
<dbReference type="AlphaFoldDB" id="A0A0F9SEI1"/>
<dbReference type="SFLD" id="SFLDF00029">
    <property type="entry name" value="phosphoserine_phosphatase"/>
    <property type="match status" value="1"/>
</dbReference>
<evidence type="ECO:0000256" key="5">
    <source>
        <dbReference type="ARBA" id="ARBA00022605"/>
    </source>
</evidence>
<sequence length="281" mass="30650">MATLILQGAALTQDAAAQIANSLQGFIDWRNKFAIISTDKECDVDVLETLREQHLFDINCLPDAFDVSAVGLLVTDMDSTLITIECIDEIADFMNLKPQVAAITESAMRGEIDFETSLRQRVSLLKGLDVTVLERVYDERLKLSPGAEVMVSSLKSSGIKLALVSGGFTFFTDRLKQRLNLDFSQANRLAEHDGKLTGEVEGDICGAQTKADFLLDCCEQIGIRPEQTIAVGDGANDLLMMQPAGLSVAYHAKPTVQQQADTVINHNGLDAILGLLQLEYN</sequence>
<comment type="cofactor">
    <cofactor evidence="1">
        <name>Mg(2+)</name>
        <dbReference type="ChEBI" id="CHEBI:18420"/>
    </cofactor>
</comment>
<dbReference type="SFLD" id="SFLDS00003">
    <property type="entry name" value="Haloacid_Dehalogenase"/>
    <property type="match status" value="1"/>
</dbReference>
<dbReference type="EC" id="3.1.3.3" evidence="4"/>
<dbReference type="GO" id="GO:0006564">
    <property type="term" value="P:L-serine biosynthetic process"/>
    <property type="evidence" value="ECO:0007669"/>
    <property type="project" value="UniProtKB-KW"/>
</dbReference>
<dbReference type="PANTHER" id="PTHR43344">
    <property type="entry name" value="PHOSPHOSERINE PHOSPHATASE"/>
    <property type="match status" value="1"/>
</dbReference>
<keyword evidence="9" id="KW-0718">Serine biosynthesis</keyword>
<dbReference type="EMBL" id="LAZR01002040">
    <property type="protein sequence ID" value="KKN35401.1"/>
    <property type="molecule type" value="Genomic_DNA"/>
</dbReference>
<dbReference type="GO" id="GO:0005737">
    <property type="term" value="C:cytoplasm"/>
    <property type="evidence" value="ECO:0007669"/>
    <property type="project" value="TreeGrafter"/>
</dbReference>
<dbReference type="InterPro" id="IPR036412">
    <property type="entry name" value="HAD-like_sf"/>
</dbReference>
<proteinExistence type="inferred from homology"/>
<dbReference type="NCBIfam" id="TIGR01488">
    <property type="entry name" value="HAD-SF-IB"/>
    <property type="match status" value="1"/>
</dbReference>
<evidence type="ECO:0000256" key="3">
    <source>
        <dbReference type="ARBA" id="ARBA00009184"/>
    </source>
</evidence>
<dbReference type="PANTHER" id="PTHR43344:SF2">
    <property type="entry name" value="PHOSPHOSERINE PHOSPHATASE"/>
    <property type="match status" value="1"/>
</dbReference>
<comment type="caution">
    <text evidence="11">The sequence shown here is derived from an EMBL/GenBank/DDBJ whole genome shotgun (WGS) entry which is preliminary data.</text>
</comment>
<name>A0A0F9SEI1_9ZZZZ</name>
<organism evidence="11">
    <name type="scientific">marine sediment metagenome</name>
    <dbReference type="NCBI Taxonomy" id="412755"/>
    <lineage>
        <taxon>unclassified sequences</taxon>
        <taxon>metagenomes</taxon>
        <taxon>ecological metagenomes</taxon>
    </lineage>
</organism>
<dbReference type="SFLD" id="SFLDG01136">
    <property type="entry name" value="C1.6:_Phosphoserine_Phosphatas"/>
    <property type="match status" value="1"/>
</dbReference>
<evidence type="ECO:0000256" key="8">
    <source>
        <dbReference type="ARBA" id="ARBA00022842"/>
    </source>
</evidence>
<keyword evidence="8" id="KW-0460">Magnesium</keyword>